<organism evidence="1 2">
    <name type="scientific">Parascaris univalens</name>
    <name type="common">Nematode worm</name>
    <dbReference type="NCBI Taxonomy" id="6257"/>
    <lineage>
        <taxon>Eukaryota</taxon>
        <taxon>Metazoa</taxon>
        <taxon>Ecdysozoa</taxon>
        <taxon>Nematoda</taxon>
        <taxon>Chromadorea</taxon>
        <taxon>Rhabditida</taxon>
        <taxon>Spirurina</taxon>
        <taxon>Ascaridomorpha</taxon>
        <taxon>Ascaridoidea</taxon>
        <taxon>Ascarididae</taxon>
        <taxon>Parascaris</taxon>
    </lineage>
</organism>
<evidence type="ECO:0000313" key="2">
    <source>
        <dbReference type="WBParaSite" id="PgB01_g065_t01"/>
    </source>
</evidence>
<reference evidence="2" key="1">
    <citation type="submission" date="2022-11" db="UniProtKB">
        <authorList>
            <consortium name="WormBaseParasite"/>
        </authorList>
    </citation>
    <scope>IDENTIFICATION</scope>
</reference>
<accession>A0A914ZEU2</accession>
<dbReference type="WBParaSite" id="PgB01_g065_t01">
    <property type="protein sequence ID" value="PgB01_g065_t01"/>
    <property type="gene ID" value="PgB01_g065"/>
</dbReference>
<proteinExistence type="predicted"/>
<name>A0A914ZEU2_PARUN</name>
<sequence length="59" mass="6388">MPVSLCVAESDVVHISRNCKTPAQVCRPLSVSVSGNFNLHDSYGSKSVTQFHLPNVNNC</sequence>
<evidence type="ECO:0000313" key="1">
    <source>
        <dbReference type="Proteomes" id="UP000887569"/>
    </source>
</evidence>
<keyword evidence="1" id="KW-1185">Reference proteome</keyword>
<dbReference type="AlphaFoldDB" id="A0A914ZEU2"/>
<protein>
    <submittedName>
        <fullName evidence="2">Uncharacterized protein</fullName>
    </submittedName>
</protein>
<dbReference type="Proteomes" id="UP000887569">
    <property type="component" value="Unplaced"/>
</dbReference>